<name>A0A6A6G283_9PEZI</name>
<dbReference type="OrthoDB" id="3650263at2759"/>
<evidence type="ECO:0000256" key="1">
    <source>
        <dbReference type="ARBA" id="ARBA00022737"/>
    </source>
</evidence>
<sequence length="786" mass="89011">MTTTTNDVFVEALAKFKLRLKPEERNFFAGTTIENLHTTIQAIQNRHRTTRKIKNLNRLRKFVEIFDAYSKTLDLFVNVNDLIAFVWGPVKLLLLLTHKVADAFDALLQVYQQIGHDLPIFAQYKALFQDESAMREVLLAMLEVVFDFHQRALRFFETSTWRQAFNAQSFRADFGDVLHDLRAHSELVQRQAGLVHFRQAKSARDEMQRDLLEVRRIQRLQRQTYMIQWLAAPNMRRIQEHGQMTRAYRPESGQWLMRNGHFAQWSDLTSNAKPGLWIHGMPGAGKTVLASVIIDHCKQLASSRTLYFYCRHGESHGDRFAGMARSMIEQLAGYDDSVFELLCTAAASSGASSPFSTHKGSQNVLQTCIDAGQPTHIVIDGLDECSVTDQTRIISFLKFQTTRLHSVSSDMRYVLLSQSDANIGLLLSTFPTIKITEMDNGQDIEAFCAAHASDLERKFQITTKEMNDIARGVATIAGGMFLYAKLVMDHLSHQTSQAGLLEESKLEHLPHGLYEVYERILKRILGTGESGHRHDALKLLGWLVCAQRPLRWHEIQAAASFDSARGEYDSHRRLMVDHKALCGSLVERLPDDSIELVHSTTKTHISTHVLCVRNEHLKMTRLCLDQFCIAAYDAGVHVDLRYTAALEGAFVLAEYALVHWPDHLAAAFGDVAMAVRPNKTGPEIADRDITEVVETLDTFLDLHCLATTTKLNIHKSIPRFVSRIPGLDNAKKLIQTLASRRLLMAIGGNCSIDVENLGLYQVLRTVRLHIEQAVEQQKDMERLTSL</sequence>
<feature type="domain" description="Nephrocystin 3-like N-terminal" evidence="3">
    <location>
        <begin position="252"/>
        <end position="402"/>
    </location>
</feature>
<dbReference type="EMBL" id="ML992515">
    <property type="protein sequence ID" value="KAF2219821.1"/>
    <property type="molecule type" value="Genomic_DNA"/>
</dbReference>
<dbReference type="InterPro" id="IPR056884">
    <property type="entry name" value="NPHP3-like_N"/>
</dbReference>
<evidence type="ECO:0000313" key="4">
    <source>
        <dbReference type="EMBL" id="KAF2219821.1"/>
    </source>
</evidence>
<dbReference type="Gene3D" id="3.40.50.300">
    <property type="entry name" value="P-loop containing nucleotide triphosphate hydrolases"/>
    <property type="match status" value="1"/>
</dbReference>
<feature type="domain" description="DUF7708" evidence="2">
    <location>
        <begin position="59"/>
        <end position="195"/>
    </location>
</feature>
<evidence type="ECO:0000313" key="5">
    <source>
        <dbReference type="Proteomes" id="UP000799538"/>
    </source>
</evidence>
<gene>
    <name evidence="4" type="ORF">BDZ85DRAFT_41489</name>
</gene>
<keyword evidence="5" id="KW-1185">Reference proteome</keyword>
<accession>A0A6A6G283</accession>
<dbReference type="SUPFAM" id="SSF52540">
    <property type="entry name" value="P-loop containing nucleoside triphosphate hydrolases"/>
    <property type="match status" value="1"/>
</dbReference>
<dbReference type="PANTHER" id="PTHR10039:SF14">
    <property type="entry name" value="NACHT DOMAIN-CONTAINING PROTEIN"/>
    <property type="match status" value="1"/>
</dbReference>
<dbReference type="AlphaFoldDB" id="A0A6A6G283"/>
<dbReference type="InterPro" id="IPR056125">
    <property type="entry name" value="DUF7708"/>
</dbReference>
<dbReference type="InterPro" id="IPR027417">
    <property type="entry name" value="P-loop_NTPase"/>
</dbReference>
<keyword evidence="1" id="KW-0677">Repeat</keyword>
<evidence type="ECO:0008006" key="6">
    <source>
        <dbReference type="Google" id="ProtNLM"/>
    </source>
</evidence>
<evidence type="ECO:0000259" key="3">
    <source>
        <dbReference type="Pfam" id="PF24883"/>
    </source>
</evidence>
<dbReference type="Pfam" id="PF24809">
    <property type="entry name" value="DUF7708"/>
    <property type="match status" value="1"/>
</dbReference>
<reference evidence="5" key="1">
    <citation type="journal article" date="2020" name="Stud. Mycol.">
        <title>101 Dothideomycetes genomes: A test case for predicting lifestyles and emergence of pathogens.</title>
        <authorList>
            <person name="Haridas S."/>
            <person name="Albert R."/>
            <person name="Binder M."/>
            <person name="Bloem J."/>
            <person name="LaButti K."/>
            <person name="Salamov A."/>
            <person name="Andreopoulos B."/>
            <person name="Baker S."/>
            <person name="Barry K."/>
            <person name="Bills G."/>
            <person name="Bluhm B."/>
            <person name="Cannon C."/>
            <person name="Castanera R."/>
            <person name="Culley D."/>
            <person name="Daum C."/>
            <person name="Ezra D."/>
            <person name="Gonzalez J."/>
            <person name="Henrissat B."/>
            <person name="Kuo A."/>
            <person name="Liang C."/>
            <person name="Lipzen A."/>
            <person name="Lutzoni F."/>
            <person name="Magnuson J."/>
            <person name="Mondo S."/>
            <person name="Nolan M."/>
            <person name="Ohm R."/>
            <person name="Pangilinan J."/>
            <person name="Park H.-J."/>
            <person name="Ramirez L."/>
            <person name="Alfaro M."/>
            <person name="Sun H."/>
            <person name="Tritt A."/>
            <person name="Yoshinaga Y."/>
            <person name="Zwiers L.-H."/>
            <person name="Turgeon B."/>
            <person name="Goodwin S."/>
            <person name="Spatafora J."/>
            <person name="Crous P."/>
            <person name="Grigoriev I."/>
        </authorList>
    </citation>
    <scope>NUCLEOTIDE SEQUENCE [LARGE SCALE GENOMIC DNA]</scope>
    <source>
        <strain evidence="5">CECT 20119</strain>
    </source>
</reference>
<dbReference type="PANTHER" id="PTHR10039">
    <property type="entry name" value="AMELOGENIN"/>
    <property type="match status" value="1"/>
</dbReference>
<dbReference type="Proteomes" id="UP000799538">
    <property type="component" value="Unassembled WGS sequence"/>
</dbReference>
<protein>
    <recommendedName>
        <fullName evidence="6">NACHT domain-containing protein</fullName>
    </recommendedName>
</protein>
<dbReference type="Pfam" id="PF24883">
    <property type="entry name" value="NPHP3_N"/>
    <property type="match status" value="1"/>
</dbReference>
<evidence type="ECO:0000259" key="2">
    <source>
        <dbReference type="Pfam" id="PF24809"/>
    </source>
</evidence>
<organism evidence="4 5">
    <name type="scientific">Elsinoe ampelina</name>
    <dbReference type="NCBI Taxonomy" id="302913"/>
    <lineage>
        <taxon>Eukaryota</taxon>
        <taxon>Fungi</taxon>
        <taxon>Dikarya</taxon>
        <taxon>Ascomycota</taxon>
        <taxon>Pezizomycotina</taxon>
        <taxon>Dothideomycetes</taxon>
        <taxon>Dothideomycetidae</taxon>
        <taxon>Myriangiales</taxon>
        <taxon>Elsinoaceae</taxon>
        <taxon>Elsinoe</taxon>
    </lineage>
</organism>
<proteinExistence type="predicted"/>